<keyword evidence="4" id="KW-1185">Reference proteome</keyword>
<keyword evidence="1" id="KW-1133">Transmembrane helix</keyword>
<evidence type="ECO:0000313" key="3">
    <source>
        <dbReference type="EMBL" id="GIH05708.1"/>
    </source>
</evidence>
<dbReference type="InterPro" id="IPR011990">
    <property type="entry name" value="TPR-like_helical_dom_sf"/>
</dbReference>
<dbReference type="Pfam" id="PF13424">
    <property type="entry name" value="TPR_12"/>
    <property type="match status" value="3"/>
</dbReference>
<dbReference type="EMBL" id="BONY01000021">
    <property type="protein sequence ID" value="GIH05708.1"/>
    <property type="molecule type" value="Genomic_DNA"/>
</dbReference>
<keyword evidence="1" id="KW-0472">Membrane</keyword>
<dbReference type="PANTHER" id="PTHR46082">
    <property type="entry name" value="ATP/GTP-BINDING PROTEIN-RELATED"/>
    <property type="match status" value="1"/>
</dbReference>
<dbReference type="InterPro" id="IPR002182">
    <property type="entry name" value="NB-ARC"/>
</dbReference>
<sequence>MMMAVRYSKRRLLVTAVVAVVGLAAVVVLVRFFIGQTLADADRYGSPIGAVLAAVALLAAVVIGLLTPSAPDPAASTESDLAVQSPRGAEAAPAAQIRFGVIPGEARWFQPRPAESQALRQALADGDRVGLVALPGARGAGKTQLAAAHARQCAAEGYDLVAWINAQTIPDDGSEQAKGLLGPVSELARLGAELQLDTAERTPEQIAAAVIRMVGGNDGKRRLLVFDNVDDPDSITAYLPTTGIAKVLITTNRQEVNAMAGIVPVHVGMFTPQQGRAFLTRATNLPDTDDTRAVGQEVGWLALGLAQAAAAIALNKWSYADYLSRLAQVDVSQALQRLAGAQHPGVVAATDISLQTLKRHDTYGDAQRLLQVLSILAPEGISRALLTDPRAAAALEMDSKRLDQALAATSNLSLVTFAQTAQHDSRPDPIIVTVHRLTGKVVRYHAADNAQQQTNNPMTQATNMVEVLTDDLGEHQVALRRGDLDELVTHIYSLTTHIDPPTTDLLRIVNWAAERLSQAGDTSRSIAMHERNLADYERLLGPEHPDTLTSRNNLAESYWDAGRHGDAIAMHERNLADSERLLGPEHPDTLTSRNNLAASYWDAGRHGDAIAMHERNLADRERLFGPEHPYTRGSRNNLAESYRAAGRHGDAIAMHERNLADNEWLLGPEHPDTLLSRNNLAASYWDAGRHGDAIAAHERNLADRERLFGSQHRDTLTSRNNLAASYQAAGRHGDAIAMHERNLADRELLFGPEHPDTIISRNNLAASYQAAGRHSDAIAIHERNLADHERLLGPEHPDTLSSRINLVTSYRAAGRTGDAEHLSQSSA</sequence>
<evidence type="ECO:0000259" key="2">
    <source>
        <dbReference type="Pfam" id="PF00931"/>
    </source>
</evidence>
<keyword evidence="1" id="KW-0812">Transmembrane</keyword>
<dbReference type="PANTHER" id="PTHR46082:SF6">
    <property type="entry name" value="AAA+ ATPASE DOMAIN-CONTAINING PROTEIN-RELATED"/>
    <property type="match status" value="1"/>
</dbReference>
<dbReference type="Pfam" id="PF13374">
    <property type="entry name" value="TPR_10"/>
    <property type="match status" value="1"/>
</dbReference>
<feature type="domain" description="NB-ARC" evidence="2">
    <location>
        <begin position="117"/>
        <end position="279"/>
    </location>
</feature>
<evidence type="ECO:0000256" key="1">
    <source>
        <dbReference type="SAM" id="Phobius"/>
    </source>
</evidence>
<feature type="transmembrane region" description="Helical" evidence="1">
    <location>
        <begin position="12"/>
        <end position="34"/>
    </location>
</feature>
<dbReference type="Gene3D" id="1.25.40.10">
    <property type="entry name" value="Tetratricopeptide repeat domain"/>
    <property type="match status" value="2"/>
</dbReference>
<evidence type="ECO:0000313" key="4">
    <source>
        <dbReference type="Proteomes" id="UP000612899"/>
    </source>
</evidence>
<gene>
    <name evidence="3" type="ORF">Rhe02_37750</name>
</gene>
<feature type="transmembrane region" description="Helical" evidence="1">
    <location>
        <begin position="46"/>
        <end position="66"/>
    </location>
</feature>
<dbReference type="Proteomes" id="UP000612899">
    <property type="component" value="Unassembled WGS sequence"/>
</dbReference>
<dbReference type="GO" id="GO:0043531">
    <property type="term" value="F:ADP binding"/>
    <property type="evidence" value="ECO:0007669"/>
    <property type="project" value="InterPro"/>
</dbReference>
<proteinExistence type="predicted"/>
<dbReference type="Gene3D" id="3.40.50.300">
    <property type="entry name" value="P-loop containing nucleotide triphosphate hydrolases"/>
    <property type="match status" value="1"/>
</dbReference>
<name>A0A8J3Q9L8_9ACTN</name>
<dbReference type="InterPro" id="IPR053137">
    <property type="entry name" value="NLR-like"/>
</dbReference>
<dbReference type="Pfam" id="PF00931">
    <property type="entry name" value="NB-ARC"/>
    <property type="match status" value="1"/>
</dbReference>
<accession>A0A8J3Q9L8</accession>
<dbReference type="SUPFAM" id="SSF52540">
    <property type="entry name" value="P-loop containing nucleoside triphosphate hydrolases"/>
    <property type="match status" value="1"/>
</dbReference>
<organism evidence="3 4">
    <name type="scientific">Rhizocola hellebori</name>
    <dbReference type="NCBI Taxonomy" id="1392758"/>
    <lineage>
        <taxon>Bacteria</taxon>
        <taxon>Bacillati</taxon>
        <taxon>Actinomycetota</taxon>
        <taxon>Actinomycetes</taxon>
        <taxon>Micromonosporales</taxon>
        <taxon>Micromonosporaceae</taxon>
        <taxon>Rhizocola</taxon>
    </lineage>
</organism>
<dbReference type="SUPFAM" id="SSF48452">
    <property type="entry name" value="TPR-like"/>
    <property type="match status" value="3"/>
</dbReference>
<dbReference type="AlphaFoldDB" id="A0A8J3Q9L8"/>
<protein>
    <submittedName>
        <fullName evidence="3">Tetratricopeptide repeat protein</fullName>
    </submittedName>
</protein>
<comment type="caution">
    <text evidence="3">The sequence shown here is derived from an EMBL/GenBank/DDBJ whole genome shotgun (WGS) entry which is preliminary data.</text>
</comment>
<dbReference type="InterPro" id="IPR027417">
    <property type="entry name" value="P-loop_NTPase"/>
</dbReference>
<reference evidence="3" key="1">
    <citation type="submission" date="2021-01" db="EMBL/GenBank/DDBJ databases">
        <title>Whole genome shotgun sequence of Rhizocola hellebori NBRC 109834.</title>
        <authorList>
            <person name="Komaki H."/>
            <person name="Tamura T."/>
        </authorList>
    </citation>
    <scope>NUCLEOTIDE SEQUENCE</scope>
    <source>
        <strain evidence="3">NBRC 109834</strain>
    </source>
</reference>